<feature type="region of interest" description="Disordered" evidence="3">
    <location>
        <begin position="43"/>
        <end position="64"/>
    </location>
</feature>
<feature type="compositionally biased region" description="Low complexity" evidence="3">
    <location>
        <begin position="194"/>
        <end position="205"/>
    </location>
</feature>
<dbReference type="Proteomes" id="UP000826195">
    <property type="component" value="Unassembled WGS sequence"/>
</dbReference>
<dbReference type="SUPFAM" id="SSF52047">
    <property type="entry name" value="RNI-like"/>
    <property type="match status" value="1"/>
</dbReference>
<protein>
    <recommendedName>
        <fullName evidence="4">NACHT domain-containing protein</fullName>
    </recommendedName>
</protein>
<gene>
    <name evidence="5" type="ORF">KQX54_021351</name>
</gene>
<sequence>MSKSCLQSGGSRELPEIGDSENVASGNSIMCCVLQGAGRVCPSSMRDKHHDGSTPSDRGGCNTSLATNDLPLESLWAAGLDEGMGFPQRCYYANHRTIPITPTTPNKNTEQIWHERNTPYRTPTISTGADSSIIDEIWTSSNDRKYFHASTMSSEMDSNLNIHENNRSLELRDKDSYLNDVENNKDPHIRSYYPSTPTTSGLGSSIEKTQSIETPRSHDPPSHLWYSRADDFSNYNTVKSSHAITRQPRPNPDWFKNDNKFISHRKFCDRPRNDDTEIWSSKIDNTNNMSGYMTQQNRQHRCYHQARKSFSTSMMTDLAAMLSDSQQSLGSTSILELEKSFAVSTPGDSSPVCYPPCSPPPAPAAYLSSVRASSRKLDGASGHPSPDRDSVGRLLRYLKSFYKEIATRDPHHLPPWTSFLPAGTFCPAHFQPHLQLIYNNDQEYRLERIKIDQIFSSVRLSDGILLEGPRRVAIEGGPGSGRTSLCLKLLHQWANQGDGPALAFMIPLRELRGNSIINYLTREFLPKSAALGDAIAQVWRTLHLLEDRVLFILDGYDECSGAKASLADAADLLEARLFPDARILVTCTPNNSSSLSTMVQRRILLTGLEWSHVEKLCVAYFIHNNLSEHACDFLENLNVQSQSAKEFIQYPLGWIMLCSLYRDAGKLPSECNTLIQEAIKGVVKKSLEDPLTPDEEIPIYYKKKLEDFGKLSLSSLRKGKCCYTETELRTRGGGIDITRLGFLTRGFTFGHRRKTEIYTPIHLAVIQYFAACYLASVSQFTNILRNELDGLPTEIISHLAALLGPRTHLILNQLCPLEIPPRMIFSLLKAAGTSDNNILSVCRLFGAASGFGPTPNEKPPVPLVQISPLELEGWTKILSSSACTLEALEVVFQVERGSDPTYLNNFFNALSNNESVKLVRITSLLGQEFSTDETQRLAEYLKSVLSKKKLNDFELVITCLEESSNDRLECVVCALCQGLRNASPHLSRVVLDMNLSSEQVSRVCKTLRDCSQVQALHLPHLSCGSDGLASVANLLKERPLFALNLAGSWGTKTEDPSSSGISMGSGSGSGSSGCASNTLGALSVNRCYSSLPRGTLAAYGSLTRPATLPRLPLGIGLNPSPATANGTLPQNDNDKDSSSGNSKRNSDSVLCHRLPVMHPLPTCDVACHQGTGFHEIFSTIREQNCKLRSLNVSKCLQGSLDASCLGETIRRARNLDAVRAAGASRPIDIMPLVLALTEAPCLQLLDLASPRLAIDDHPSRLLCHALARNETLRLLSLEGWTFRIEESDSLAVFAELLMCTSVRELNLCNARLHLAVHEGPLSRLGRRDDVGAELLRAAPPPTCPSIVFLRLAGFQVSVNDRLVLRGPLLLPFIAGFTALSDLDLSLDKSEIVLANLQALTWLCLDGIKLTENQCTTLGKWIKDKYPGNLLEISAKDINVKAVKAFVAAVEDGERIDINYTGGFICRLKISKLQKNSKNKNKKKFNTPGDLLLLDNPQKKVVEKTIKNISMYQTVDNFAAKS</sequence>
<feature type="domain" description="NACHT" evidence="4">
    <location>
        <begin position="470"/>
        <end position="590"/>
    </location>
</feature>
<feature type="compositionally biased region" description="Polar residues" evidence="3">
    <location>
        <begin position="53"/>
        <end position="64"/>
    </location>
</feature>
<proteinExistence type="predicted"/>
<evidence type="ECO:0000313" key="5">
    <source>
        <dbReference type="EMBL" id="KAH0568663.1"/>
    </source>
</evidence>
<dbReference type="Gene3D" id="3.80.10.10">
    <property type="entry name" value="Ribonuclease Inhibitor"/>
    <property type="match status" value="1"/>
</dbReference>
<evidence type="ECO:0000259" key="4">
    <source>
        <dbReference type="PROSITE" id="PS50837"/>
    </source>
</evidence>
<dbReference type="Pfam" id="PF05729">
    <property type="entry name" value="NACHT"/>
    <property type="match status" value="1"/>
</dbReference>
<keyword evidence="1" id="KW-0547">Nucleotide-binding</keyword>
<dbReference type="PROSITE" id="PS50837">
    <property type="entry name" value="NACHT"/>
    <property type="match status" value="1"/>
</dbReference>
<name>A0AAV7J9H1_COTGL</name>
<comment type="caution">
    <text evidence="5">The sequence shown here is derived from an EMBL/GenBank/DDBJ whole genome shotgun (WGS) entry which is preliminary data.</text>
</comment>
<dbReference type="GO" id="GO:0005524">
    <property type="term" value="F:ATP binding"/>
    <property type="evidence" value="ECO:0007669"/>
    <property type="project" value="UniProtKB-KW"/>
</dbReference>
<dbReference type="Gene3D" id="3.40.50.300">
    <property type="entry name" value="P-loop containing nucleotide triphosphate hydrolases"/>
    <property type="match status" value="1"/>
</dbReference>
<dbReference type="PANTHER" id="PTHR46844">
    <property type="entry name" value="SLR5058 PROTEIN"/>
    <property type="match status" value="1"/>
</dbReference>
<evidence type="ECO:0000313" key="6">
    <source>
        <dbReference type="Proteomes" id="UP000826195"/>
    </source>
</evidence>
<feature type="region of interest" description="Disordered" evidence="3">
    <location>
        <begin position="1"/>
        <end position="21"/>
    </location>
</feature>
<keyword evidence="2" id="KW-0067">ATP-binding</keyword>
<reference evidence="5 6" key="1">
    <citation type="journal article" date="2021" name="J. Hered.">
        <title>A chromosome-level genome assembly of the parasitoid wasp, Cotesia glomerata (Hymenoptera: Braconidae).</title>
        <authorList>
            <person name="Pinto B.J."/>
            <person name="Weis J.J."/>
            <person name="Gamble T."/>
            <person name="Ode P.J."/>
            <person name="Paul R."/>
            <person name="Zaspel J.M."/>
        </authorList>
    </citation>
    <scope>NUCLEOTIDE SEQUENCE [LARGE SCALE GENOMIC DNA]</scope>
    <source>
        <strain evidence="5">CgM1</strain>
    </source>
</reference>
<keyword evidence="6" id="KW-1185">Reference proteome</keyword>
<feature type="region of interest" description="Disordered" evidence="3">
    <location>
        <begin position="182"/>
        <end position="222"/>
    </location>
</feature>
<organism evidence="5 6">
    <name type="scientific">Cotesia glomerata</name>
    <name type="common">Lepidopteran parasitic wasp</name>
    <name type="synonym">Apanteles glomeratus</name>
    <dbReference type="NCBI Taxonomy" id="32391"/>
    <lineage>
        <taxon>Eukaryota</taxon>
        <taxon>Metazoa</taxon>
        <taxon>Ecdysozoa</taxon>
        <taxon>Arthropoda</taxon>
        <taxon>Hexapoda</taxon>
        <taxon>Insecta</taxon>
        <taxon>Pterygota</taxon>
        <taxon>Neoptera</taxon>
        <taxon>Endopterygota</taxon>
        <taxon>Hymenoptera</taxon>
        <taxon>Apocrita</taxon>
        <taxon>Ichneumonoidea</taxon>
        <taxon>Braconidae</taxon>
        <taxon>Microgastrinae</taxon>
        <taxon>Cotesia</taxon>
    </lineage>
</organism>
<dbReference type="InterPro" id="IPR007111">
    <property type="entry name" value="NACHT_NTPase"/>
</dbReference>
<feature type="region of interest" description="Disordered" evidence="3">
    <location>
        <begin position="1111"/>
        <end position="1146"/>
    </location>
</feature>
<accession>A0AAV7J9H1</accession>
<dbReference type="PANTHER" id="PTHR46844:SF1">
    <property type="entry name" value="SLR5058 PROTEIN"/>
    <property type="match status" value="1"/>
</dbReference>
<dbReference type="InterPro" id="IPR027417">
    <property type="entry name" value="P-loop_NTPase"/>
</dbReference>
<evidence type="ECO:0000256" key="2">
    <source>
        <dbReference type="ARBA" id="ARBA00022840"/>
    </source>
</evidence>
<evidence type="ECO:0000256" key="1">
    <source>
        <dbReference type="ARBA" id="ARBA00022741"/>
    </source>
</evidence>
<dbReference type="SUPFAM" id="SSF52540">
    <property type="entry name" value="P-loop containing nucleoside triphosphate hydrolases"/>
    <property type="match status" value="1"/>
</dbReference>
<dbReference type="InterPro" id="IPR032675">
    <property type="entry name" value="LRR_dom_sf"/>
</dbReference>
<feature type="compositionally biased region" description="Polar residues" evidence="3">
    <location>
        <begin position="1"/>
        <end position="10"/>
    </location>
</feature>
<evidence type="ECO:0000256" key="3">
    <source>
        <dbReference type="SAM" id="MobiDB-lite"/>
    </source>
</evidence>
<dbReference type="EMBL" id="JAHXZJ010000001">
    <property type="protein sequence ID" value="KAH0568663.1"/>
    <property type="molecule type" value="Genomic_DNA"/>
</dbReference>
<feature type="compositionally biased region" description="Polar residues" evidence="3">
    <location>
        <begin position="1120"/>
        <end position="1130"/>
    </location>
</feature>